<evidence type="ECO:0000256" key="13">
    <source>
        <dbReference type="SAM" id="MobiDB-lite"/>
    </source>
</evidence>
<evidence type="ECO:0000313" key="16">
    <source>
        <dbReference type="EnsemblMetazoa" id="XP_014248980.1"/>
    </source>
</evidence>
<feature type="domain" description="Ion transport" evidence="15">
    <location>
        <begin position="727"/>
        <end position="957"/>
    </location>
</feature>
<evidence type="ECO:0000256" key="8">
    <source>
        <dbReference type="ARBA" id="ARBA00023065"/>
    </source>
</evidence>
<dbReference type="OrthoDB" id="5402602at2759"/>
<dbReference type="Pfam" id="PF13637">
    <property type="entry name" value="Ank_4"/>
    <property type="match status" value="1"/>
</dbReference>
<keyword evidence="11" id="KW-0407">Ion channel</keyword>
<feature type="transmembrane region" description="Helical" evidence="14">
    <location>
        <begin position="863"/>
        <end position="882"/>
    </location>
</feature>
<feature type="transmembrane region" description="Helical" evidence="14">
    <location>
        <begin position="726"/>
        <end position="748"/>
    </location>
</feature>
<evidence type="ECO:0000259" key="15">
    <source>
        <dbReference type="Pfam" id="PF00520"/>
    </source>
</evidence>
<evidence type="ECO:0000256" key="12">
    <source>
        <dbReference type="PROSITE-ProRule" id="PRU00023"/>
    </source>
</evidence>
<feature type="repeat" description="ANK" evidence="12">
    <location>
        <begin position="595"/>
        <end position="627"/>
    </location>
</feature>
<feature type="repeat" description="ANK" evidence="12">
    <location>
        <begin position="382"/>
        <end position="414"/>
    </location>
</feature>
<evidence type="ECO:0000256" key="5">
    <source>
        <dbReference type="ARBA" id="ARBA00022737"/>
    </source>
</evidence>
<keyword evidence="9 14" id="KW-0472">Membrane</keyword>
<feature type="repeat" description="ANK" evidence="12">
    <location>
        <begin position="315"/>
        <end position="347"/>
    </location>
</feature>
<feature type="repeat" description="ANK" evidence="12">
    <location>
        <begin position="190"/>
        <end position="222"/>
    </location>
</feature>
<dbReference type="Pfam" id="PF00520">
    <property type="entry name" value="Ion_trans"/>
    <property type="match status" value="1"/>
</dbReference>
<dbReference type="Proteomes" id="UP000494040">
    <property type="component" value="Unassembled WGS sequence"/>
</dbReference>
<reference evidence="16" key="1">
    <citation type="submission" date="2022-01" db="UniProtKB">
        <authorList>
            <consortium name="EnsemblMetazoa"/>
        </authorList>
    </citation>
    <scope>IDENTIFICATION</scope>
</reference>
<evidence type="ECO:0000256" key="14">
    <source>
        <dbReference type="SAM" id="Phobius"/>
    </source>
</evidence>
<dbReference type="AlphaFoldDB" id="A0A8I6RM05"/>
<dbReference type="SMART" id="SM00248">
    <property type="entry name" value="ANK"/>
    <property type="match status" value="13"/>
</dbReference>
<feature type="transmembrane region" description="Helical" evidence="14">
    <location>
        <begin position="768"/>
        <end position="787"/>
    </location>
</feature>
<dbReference type="InterPro" id="IPR002110">
    <property type="entry name" value="Ankyrin_rpt"/>
</dbReference>
<feature type="repeat" description="ANK" evidence="12">
    <location>
        <begin position="92"/>
        <end position="124"/>
    </location>
</feature>
<dbReference type="KEGG" id="clec:106666356"/>
<keyword evidence="5" id="KW-0677">Repeat</keyword>
<dbReference type="Pfam" id="PF00023">
    <property type="entry name" value="Ank"/>
    <property type="match status" value="1"/>
</dbReference>
<keyword evidence="3" id="KW-0716">Sensory transduction</keyword>
<keyword evidence="2" id="KW-0813">Transport</keyword>
<evidence type="ECO:0000256" key="4">
    <source>
        <dbReference type="ARBA" id="ARBA00022692"/>
    </source>
</evidence>
<organism evidence="16 17">
    <name type="scientific">Cimex lectularius</name>
    <name type="common">Bed bug</name>
    <name type="synonym">Acanthia lectularia</name>
    <dbReference type="NCBI Taxonomy" id="79782"/>
    <lineage>
        <taxon>Eukaryota</taxon>
        <taxon>Metazoa</taxon>
        <taxon>Ecdysozoa</taxon>
        <taxon>Arthropoda</taxon>
        <taxon>Hexapoda</taxon>
        <taxon>Insecta</taxon>
        <taxon>Pterygota</taxon>
        <taxon>Neoptera</taxon>
        <taxon>Paraneoptera</taxon>
        <taxon>Hemiptera</taxon>
        <taxon>Heteroptera</taxon>
        <taxon>Panheteroptera</taxon>
        <taxon>Cimicomorpha</taxon>
        <taxon>Cimicidae</taxon>
        <taxon>Cimex</taxon>
    </lineage>
</organism>
<dbReference type="PROSITE" id="PS50297">
    <property type="entry name" value="ANK_REP_REGION"/>
    <property type="match status" value="7"/>
</dbReference>
<dbReference type="RefSeq" id="XP_014248980.1">
    <property type="nucleotide sequence ID" value="XM_014393494.2"/>
</dbReference>
<evidence type="ECO:0000256" key="10">
    <source>
        <dbReference type="ARBA" id="ARBA00023180"/>
    </source>
</evidence>
<dbReference type="OMA" id="TWKDNID"/>
<evidence type="ECO:0000256" key="6">
    <source>
        <dbReference type="ARBA" id="ARBA00022989"/>
    </source>
</evidence>
<dbReference type="InterPro" id="IPR036770">
    <property type="entry name" value="Ankyrin_rpt-contain_sf"/>
</dbReference>
<keyword evidence="6 14" id="KW-1133">Transmembrane helix</keyword>
<keyword evidence="17" id="KW-1185">Reference proteome</keyword>
<feature type="transmembrane region" description="Helical" evidence="14">
    <location>
        <begin position="799"/>
        <end position="821"/>
    </location>
</feature>
<dbReference type="EnsemblMetazoa" id="XM_014393494.2">
    <property type="protein sequence ID" value="XP_014248980.1"/>
    <property type="gene ID" value="LOC106666356"/>
</dbReference>
<dbReference type="GO" id="GO:0034703">
    <property type="term" value="C:cation channel complex"/>
    <property type="evidence" value="ECO:0007669"/>
    <property type="project" value="UniProtKB-ARBA"/>
</dbReference>
<dbReference type="PANTHER" id="PTHR47143:SF1">
    <property type="entry name" value="ION_TRANS DOMAIN-CONTAINING PROTEIN"/>
    <property type="match status" value="1"/>
</dbReference>
<sequence length="1111" mass="125491">MRMSRSEYTRVPDLELLEVPEGIRIQRSPWDQPSLTASNSGSICLTVDRKRHDRRKERLNTELLTAVFRSDHQQTIRLLELGASPDATCRPTRVSVCHIAALKGDKDILDILLTAGADFTARDREGRQPIHLAAWEGHVSILSMLLNMDEELINSPILVEEHPTHEIDCLDSWNHKHDELLHLVPDDVSEGSTSLHLACKRAHVNCVKMLIHMKANIHAEDLNGLTPLDVSGLCYDEIDNPVPKRRRNSSSNTTSSKEETPPLEEFRSKKIKKNPSLRNVVKPVYRVVNLLIERGANMPKGNLIKSRSLINSKKMSVTTLHTAVAKCELELIECLLQNGASLSTWNDEGETPIHLAIRKWFLDALKVLVSWDPKMIDVRDSEGRTPLHLAVLQEWSNGVEILLEAGADVTAVTNNRETVFHIAAQLGNRFMLEELLSVPDSTKVLEYRNTSMHTPIFQAVINNHSLCMEILCENGADLTVSVQGNFTLLHCATSNNSPEIVEYLLRDPEVAKKLKDVKLRDEKGGMTALHIAAKQGFVECIRPLLAARCDIYAKTSEEPEKCSTPLHLAAKYGCLEAIELIVSCDSNTLKSVNKDGWQPLHVAASSGHGECVKLMLKMGADISETVQDRSCKRSGLDIIMYCVPQPIDFIEQILDSYIEVNQRSLSDPECRITLKYQILVPNQESGKQLKVLNAVLNSGKRALQERFLLHPLVEIFLFLKWKRLRIFFTAIMAIHVILTLSLTVLAHLEYVEKNSTHVLKICVEVARGVLYASLLPIVIVEIVNASQLQRYYFLDFESWVKWAVIFSTIVVGLIDPNLVWARYVTSVAILIAWMELLFLLAHFPSWGFYVLMFSRVASNVFKVLGTFTFLVLGFTFAFLILFEANVPFRNFMESLVKVIVMMLEFDYENMFESAHEVTAFSIIGRFMFATFVVLVAMVMMNLMVGLAVSDIAELEAQGKTQRLAKQTAFLSFLERCVYNEKLQKVLPCGVFNVLKRRRAVPEVTVILPSQPMYSDDFVLPRAMKEAVLDRLWDQMGQKHNEISISLLDNKIDRLAGMVDNNLRSVRSSSNSSSISLSTENTLTEDTKSILKQILNDQRQLMDQIELVLKRN</sequence>
<dbReference type="InterPro" id="IPR052076">
    <property type="entry name" value="TRP_cation_channel"/>
</dbReference>
<dbReference type="Pfam" id="PF12796">
    <property type="entry name" value="Ank_2"/>
    <property type="match status" value="3"/>
</dbReference>
<dbReference type="GO" id="GO:0005216">
    <property type="term" value="F:monoatomic ion channel activity"/>
    <property type="evidence" value="ECO:0007669"/>
    <property type="project" value="InterPro"/>
</dbReference>
<keyword evidence="4 14" id="KW-0812">Transmembrane</keyword>
<comment type="subcellular location">
    <subcellularLocation>
        <location evidence="1">Membrane</location>
        <topology evidence="1">Multi-pass membrane protein</topology>
    </subcellularLocation>
</comment>
<feature type="repeat" description="ANK" evidence="12">
    <location>
        <begin position="125"/>
        <end position="147"/>
    </location>
</feature>
<dbReference type="PANTHER" id="PTHR47143">
    <property type="entry name" value="TRANSIENT RECEPTOR POTENTIAL CATION CHANNEL PROTEIN PAINLESS"/>
    <property type="match status" value="1"/>
</dbReference>
<dbReference type="SUPFAM" id="SSF48403">
    <property type="entry name" value="Ankyrin repeat"/>
    <property type="match status" value="2"/>
</dbReference>
<name>A0A8I6RM05_CIMLE</name>
<evidence type="ECO:0000256" key="1">
    <source>
        <dbReference type="ARBA" id="ARBA00004141"/>
    </source>
</evidence>
<keyword evidence="10" id="KW-0325">Glycoprotein</keyword>
<evidence type="ECO:0000313" key="17">
    <source>
        <dbReference type="Proteomes" id="UP000494040"/>
    </source>
</evidence>
<keyword evidence="7 12" id="KW-0040">ANK repeat</keyword>
<evidence type="ECO:0000256" key="11">
    <source>
        <dbReference type="ARBA" id="ARBA00023303"/>
    </source>
</evidence>
<evidence type="ECO:0000256" key="9">
    <source>
        <dbReference type="ARBA" id="ARBA00023136"/>
    </source>
</evidence>
<feature type="region of interest" description="Disordered" evidence="13">
    <location>
        <begin position="241"/>
        <end position="265"/>
    </location>
</feature>
<dbReference type="PROSITE" id="PS50088">
    <property type="entry name" value="ANK_REPEAT"/>
    <property type="match status" value="7"/>
</dbReference>
<feature type="compositionally biased region" description="Basic and acidic residues" evidence="13">
    <location>
        <begin position="256"/>
        <end position="265"/>
    </location>
</feature>
<dbReference type="GeneID" id="106666356"/>
<evidence type="ECO:0000256" key="7">
    <source>
        <dbReference type="ARBA" id="ARBA00023043"/>
    </source>
</evidence>
<evidence type="ECO:0000256" key="2">
    <source>
        <dbReference type="ARBA" id="ARBA00022448"/>
    </source>
</evidence>
<dbReference type="InterPro" id="IPR005821">
    <property type="entry name" value="Ion_trans_dom"/>
</dbReference>
<protein>
    <recommendedName>
        <fullName evidence="15">Ion transport domain-containing protein</fullName>
    </recommendedName>
</protein>
<dbReference type="PRINTS" id="PR01415">
    <property type="entry name" value="ANKYRIN"/>
</dbReference>
<dbReference type="Gene3D" id="1.25.40.20">
    <property type="entry name" value="Ankyrin repeat-containing domain"/>
    <property type="match status" value="5"/>
</dbReference>
<feature type="transmembrane region" description="Helical" evidence="14">
    <location>
        <begin position="827"/>
        <end position="851"/>
    </location>
</feature>
<feature type="transmembrane region" description="Helical" evidence="14">
    <location>
        <begin position="926"/>
        <end position="948"/>
    </location>
</feature>
<accession>A0A8I6RM05</accession>
<evidence type="ECO:0000256" key="3">
    <source>
        <dbReference type="ARBA" id="ARBA00022606"/>
    </source>
</evidence>
<proteinExistence type="predicted"/>
<keyword evidence="8" id="KW-0406">Ion transport</keyword>
<feature type="repeat" description="ANK" evidence="12">
    <location>
        <begin position="524"/>
        <end position="556"/>
    </location>
</feature>